<keyword evidence="2" id="KW-1185">Reference proteome</keyword>
<reference evidence="1" key="1">
    <citation type="submission" date="2020-12" db="EMBL/GenBank/DDBJ databases">
        <title>Pontibaca salina gen. nov., sp. nov., isolated from marine sediment.</title>
        <authorList>
            <person name="Bo J."/>
            <person name="Wang S."/>
            <person name="Song X."/>
            <person name="Du Z."/>
        </authorList>
    </citation>
    <scope>NUCLEOTIDE SEQUENCE</scope>
    <source>
        <strain evidence="1">S1109L</strain>
    </source>
</reference>
<dbReference type="EMBL" id="JAEIJD010000005">
    <property type="protein sequence ID" value="MBI6629732.1"/>
    <property type="molecule type" value="Genomic_DNA"/>
</dbReference>
<accession>A0A934HQA6</accession>
<dbReference type="AlphaFoldDB" id="A0A934HQA6"/>
<protein>
    <submittedName>
        <fullName evidence="1">Uncharacterized protein</fullName>
    </submittedName>
</protein>
<comment type="caution">
    <text evidence="1">The sequence shown here is derived from an EMBL/GenBank/DDBJ whole genome shotgun (WGS) entry which is preliminary data.</text>
</comment>
<gene>
    <name evidence="1" type="ORF">JAO82_07520</name>
</gene>
<evidence type="ECO:0000313" key="2">
    <source>
        <dbReference type="Proteomes" id="UP000613255"/>
    </source>
</evidence>
<dbReference type="RefSeq" id="WP_198685764.1">
    <property type="nucleotide sequence ID" value="NZ_JAEIJD010000005.1"/>
</dbReference>
<dbReference type="Proteomes" id="UP000613255">
    <property type="component" value="Unassembled WGS sequence"/>
</dbReference>
<name>A0A934HQA6_9RHOB</name>
<evidence type="ECO:0000313" key="1">
    <source>
        <dbReference type="EMBL" id="MBI6629732.1"/>
    </source>
</evidence>
<organism evidence="1 2">
    <name type="scientific">Pontibaca salina</name>
    <dbReference type="NCBI Taxonomy" id="2795731"/>
    <lineage>
        <taxon>Bacteria</taxon>
        <taxon>Pseudomonadati</taxon>
        <taxon>Pseudomonadota</taxon>
        <taxon>Alphaproteobacteria</taxon>
        <taxon>Rhodobacterales</taxon>
        <taxon>Roseobacteraceae</taxon>
        <taxon>Pontibaca</taxon>
    </lineage>
</organism>
<sequence>MSTALGDPVYRIVAHRIPWSDHRTRTNRAGLRLKWRSTDETGTDELHPASEYPFQDACAVLLLDRGMDGATKVTLRHSDKPYDSFLPMRLEDAARPGVRRRTESARLREYWAARRRKAEAAQ</sequence>
<proteinExistence type="predicted"/>